<organism evidence="1 2">
    <name type="scientific">Nocardioides seonyuensis</name>
    <dbReference type="NCBI Taxonomy" id="2518371"/>
    <lineage>
        <taxon>Bacteria</taxon>
        <taxon>Bacillati</taxon>
        <taxon>Actinomycetota</taxon>
        <taxon>Actinomycetes</taxon>
        <taxon>Propionibacteriales</taxon>
        <taxon>Nocardioidaceae</taxon>
        <taxon>Nocardioides</taxon>
    </lineage>
</organism>
<proteinExistence type="predicted"/>
<dbReference type="EMBL" id="CP038436">
    <property type="protein sequence ID" value="QBX56348.1"/>
    <property type="molecule type" value="Genomic_DNA"/>
</dbReference>
<dbReference type="Proteomes" id="UP000294853">
    <property type="component" value="Chromosome"/>
</dbReference>
<gene>
    <name evidence="1" type="ORF">EXE58_13320</name>
</gene>
<protein>
    <submittedName>
        <fullName evidence="1">Uncharacterized protein</fullName>
    </submittedName>
</protein>
<evidence type="ECO:0000313" key="2">
    <source>
        <dbReference type="Proteomes" id="UP000294853"/>
    </source>
</evidence>
<accession>A0A4P7IGH6</accession>
<dbReference type="RefSeq" id="WP_135268338.1">
    <property type="nucleotide sequence ID" value="NZ_CP038436.1"/>
</dbReference>
<dbReference type="OrthoDB" id="3787456at2"/>
<evidence type="ECO:0000313" key="1">
    <source>
        <dbReference type="EMBL" id="QBX56348.1"/>
    </source>
</evidence>
<reference evidence="1 2" key="1">
    <citation type="submission" date="2019-03" db="EMBL/GenBank/DDBJ databases">
        <title>Three New Species of Nocardioides, Nocardioides euryhalodurans sp. nov., Nocardioides seonyuensis sp. nov. and Nocardioides eburneoflavus sp. nov. Iolated from Soil.</title>
        <authorList>
            <person name="Roh S.G."/>
            <person name="Lee C."/>
            <person name="Kim M.-K."/>
            <person name="Kim S.B."/>
        </authorList>
    </citation>
    <scope>NUCLEOTIDE SEQUENCE [LARGE SCALE GENOMIC DNA]</scope>
    <source>
        <strain evidence="1 2">MMS17-SY207-3</strain>
    </source>
</reference>
<dbReference type="AlphaFoldDB" id="A0A4P7IGH6"/>
<keyword evidence="2" id="KW-1185">Reference proteome</keyword>
<name>A0A4P7IGH6_9ACTN</name>
<dbReference type="KEGG" id="nsn:EXE58_13320"/>
<sequence length="179" mass="19234">MSWERDLFAVLDDLEGQASAAFDAEREAELADRARAAYAEVTLASRLMASVGEPIGLDLPSLGRVEGMLERVGEGWCHLRGAGQEWIVPLRHVVSVHGASQRSVPEVAWSPVSRLGLSSALRRLADSAALCQLCLRDGSRPEVRVLRVGADFVEVATAAEVLVLVAHEAVVAIRSRAEA</sequence>